<dbReference type="EMBL" id="JAAMPI010001273">
    <property type="protein sequence ID" value="KAF4625883.1"/>
    <property type="molecule type" value="Genomic_DNA"/>
</dbReference>
<name>A0A8H4RAD7_9HELO</name>
<accession>A0A8H4RAD7</accession>
<reference evidence="1 2" key="1">
    <citation type="submission" date="2020-03" db="EMBL/GenBank/DDBJ databases">
        <title>Draft Genome Sequence of Cudoniella acicularis.</title>
        <authorList>
            <person name="Buettner E."/>
            <person name="Kellner H."/>
        </authorList>
    </citation>
    <scope>NUCLEOTIDE SEQUENCE [LARGE SCALE GENOMIC DNA]</scope>
    <source>
        <strain evidence="1 2">DSM 108380</strain>
    </source>
</reference>
<dbReference type="AlphaFoldDB" id="A0A8H4RAD7"/>
<evidence type="ECO:0008006" key="3">
    <source>
        <dbReference type="Google" id="ProtNLM"/>
    </source>
</evidence>
<protein>
    <recommendedName>
        <fullName evidence="3">ATPase AAA-type core domain-containing protein</fullName>
    </recommendedName>
</protein>
<dbReference type="InterPro" id="IPR027417">
    <property type="entry name" value="P-loop_NTPase"/>
</dbReference>
<dbReference type="OrthoDB" id="10042665at2759"/>
<dbReference type="Proteomes" id="UP000566819">
    <property type="component" value="Unassembled WGS sequence"/>
</dbReference>
<gene>
    <name evidence="1" type="ORF">G7Y89_g12278</name>
</gene>
<dbReference type="PANTHER" id="PTHR46411:SF2">
    <property type="entry name" value="AAA+ ATPASE DOMAIN-CONTAINING PROTEIN"/>
    <property type="match status" value="1"/>
</dbReference>
<keyword evidence="2" id="KW-1185">Reference proteome</keyword>
<sequence>MHADSTVFLRLLEYYEGIMILTTNRIGAFDAAFKSRIHLAIKYPALSFSSRRDLWITFVTNVHTRPLPPWWDDAFLNSVAEETLNGRQIKNIVRTAYALAIAEGSELRPQDIYTSLKSIKDFEGDFANDLTEVGREAPSALEPRAKRRRQE</sequence>
<proteinExistence type="predicted"/>
<organism evidence="1 2">
    <name type="scientific">Cudoniella acicularis</name>
    <dbReference type="NCBI Taxonomy" id="354080"/>
    <lineage>
        <taxon>Eukaryota</taxon>
        <taxon>Fungi</taxon>
        <taxon>Dikarya</taxon>
        <taxon>Ascomycota</taxon>
        <taxon>Pezizomycotina</taxon>
        <taxon>Leotiomycetes</taxon>
        <taxon>Helotiales</taxon>
        <taxon>Tricladiaceae</taxon>
        <taxon>Cudoniella</taxon>
    </lineage>
</organism>
<evidence type="ECO:0000313" key="2">
    <source>
        <dbReference type="Proteomes" id="UP000566819"/>
    </source>
</evidence>
<dbReference type="SUPFAM" id="SSF52540">
    <property type="entry name" value="P-loop containing nucleoside triphosphate hydrolases"/>
    <property type="match status" value="1"/>
</dbReference>
<dbReference type="PANTHER" id="PTHR46411">
    <property type="entry name" value="FAMILY ATPASE, PUTATIVE-RELATED"/>
    <property type="match status" value="1"/>
</dbReference>
<comment type="caution">
    <text evidence="1">The sequence shown here is derived from an EMBL/GenBank/DDBJ whole genome shotgun (WGS) entry which is preliminary data.</text>
</comment>
<evidence type="ECO:0000313" key="1">
    <source>
        <dbReference type="EMBL" id="KAF4625883.1"/>
    </source>
</evidence>